<proteinExistence type="predicted"/>
<name>A0A368QII1_SETIT</name>
<evidence type="ECO:0000256" key="1">
    <source>
        <dbReference type="SAM" id="MobiDB-lite"/>
    </source>
</evidence>
<feature type="region of interest" description="Disordered" evidence="1">
    <location>
        <begin position="331"/>
        <end position="352"/>
    </location>
</feature>
<feature type="region of interest" description="Disordered" evidence="1">
    <location>
        <begin position="34"/>
        <end position="66"/>
    </location>
</feature>
<evidence type="ECO:0000313" key="2">
    <source>
        <dbReference type="EMBL" id="RCV17787.1"/>
    </source>
</evidence>
<gene>
    <name evidence="2" type="ORF">SETIT_3G247700v2</name>
</gene>
<reference evidence="2" key="1">
    <citation type="journal article" date="2012" name="Nat. Biotechnol.">
        <title>Reference genome sequence of the model plant Setaria.</title>
        <authorList>
            <person name="Bennetzen J.L."/>
            <person name="Schmutz J."/>
            <person name="Wang H."/>
            <person name="Percifield R."/>
            <person name="Hawkins J."/>
            <person name="Pontaroli A.C."/>
            <person name="Estep M."/>
            <person name="Feng L."/>
            <person name="Vaughn J.N."/>
            <person name="Grimwood J."/>
            <person name="Jenkins J."/>
            <person name="Barry K."/>
            <person name="Lindquist E."/>
            <person name="Hellsten U."/>
            <person name="Deshpande S."/>
            <person name="Wang X."/>
            <person name="Wu X."/>
            <person name="Mitros T."/>
            <person name="Triplett J."/>
            <person name="Yang X."/>
            <person name="Ye C.Y."/>
            <person name="Mauro-Herrera M."/>
            <person name="Wang L."/>
            <person name="Li P."/>
            <person name="Sharma M."/>
            <person name="Sharma R."/>
            <person name="Ronald P.C."/>
            <person name="Panaud O."/>
            <person name="Kellogg E.A."/>
            <person name="Brutnell T.P."/>
            <person name="Doust A.N."/>
            <person name="Tuskan G.A."/>
            <person name="Rokhsar D."/>
            <person name="Devos K.M."/>
        </authorList>
    </citation>
    <scope>NUCLEOTIDE SEQUENCE [LARGE SCALE GENOMIC DNA]</scope>
    <source>
        <strain evidence="2">Yugu1</strain>
    </source>
</reference>
<accession>A0A368QII1</accession>
<dbReference type="EMBL" id="CM003530">
    <property type="protein sequence ID" value="RCV17787.1"/>
    <property type="molecule type" value="Genomic_DNA"/>
</dbReference>
<reference evidence="2" key="2">
    <citation type="submission" date="2015-07" db="EMBL/GenBank/DDBJ databases">
        <authorList>
            <person name="Noorani M."/>
        </authorList>
    </citation>
    <scope>NUCLEOTIDE SEQUENCE</scope>
    <source>
        <strain evidence="2">Yugu1</strain>
    </source>
</reference>
<protein>
    <submittedName>
        <fullName evidence="2">Uncharacterized protein</fullName>
    </submittedName>
</protein>
<feature type="compositionally biased region" description="Basic residues" evidence="1">
    <location>
        <begin position="135"/>
        <end position="157"/>
    </location>
</feature>
<organism evidence="2">
    <name type="scientific">Setaria italica</name>
    <name type="common">Foxtail millet</name>
    <name type="synonym">Panicum italicum</name>
    <dbReference type="NCBI Taxonomy" id="4555"/>
    <lineage>
        <taxon>Eukaryota</taxon>
        <taxon>Viridiplantae</taxon>
        <taxon>Streptophyta</taxon>
        <taxon>Embryophyta</taxon>
        <taxon>Tracheophyta</taxon>
        <taxon>Spermatophyta</taxon>
        <taxon>Magnoliopsida</taxon>
        <taxon>Liliopsida</taxon>
        <taxon>Poales</taxon>
        <taxon>Poaceae</taxon>
        <taxon>PACMAD clade</taxon>
        <taxon>Panicoideae</taxon>
        <taxon>Panicodae</taxon>
        <taxon>Paniceae</taxon>
        <taxon>Cenchrinae</taxon>
        <taxon>Setaria</taxon>
    </lineage>
</organism>
<sequence length="352" mass="38230">MKMASLPVACLGPCISDDHEPPLLASLCPSQKHQAKGGVWKPAPRGTAGQHRRREKQGCKPKTNRWKRHHASESCACVRVAGLMDSHGCSLLYSLYNLPGLTSMEAQQPPKLPRGGVVHARRRVSGRPGGEPRQRQRPRRRRHGAERRAGVRVRGRGGHLGPDLPRRRRGRRRRRGAPRDVAARAVALALVVARRHRPPPGGAGAQRPPGAGEAVVRAEHLRCPHGADACARGVCGRRRRGALRRREAWGGFHTPSLPAPAGGSAGARLLPGWRGCLVGSPRKRTKARRARAHAQRSFIRPFHGDHTRARRGETTRGRAGLGLFSSSVCQSFRGDGGPPGRVGLSQTELELS</sequence>
<feature type="compositionally biased region" description="Basic residues" evidence="1">
    <location>
        <begin position="166"/>
        <end position="176"/>
    </location>
</feature>
<dbReference type="AlphaFoldDB" id="A0A368QII1"/>
<feature type="region of interest" description="Disordered" evidence="1">
    <location>
        <begin position="106"/>
        <end position="181"/>
    </location>
</feature>